<keyword evidence="9" id="KW-1185">Reference proteome</keyword>
<evidence type="ECO:0000256" key="5">
    <source>
        <dbReference type="ARBA" id="ARBA00022989"/>
    </source>
</evidence>
<accession>A0A3D9HW13</accession>
<dbReference type="PIRSF" id="PIRSF004810">
    <property type="entry name" value="ChrA"/>
    <property type="match status" value="1"/>
</dbReference>
<feature type="transmembrane region" description="Helical" evidence="7">
    <location>
        <begin position="369"/>
        <end position="391"/>
    </location>
</feature>
<evidence type="ECO:0000256" key="4">
    <source>
        <dbReference type="ARBA" id="ARBA00022692"/>
    </source>
</evidence>
<feature type="transmembrane region" description="Helical" evidence="7">
    <location>
        <begin position="291"/>
        <end position="315"/>
    </location>
</feature>
<feature type="transmembrane region" description="Helical" evidence="7">
    <location>
        <begin position="134"/>
        <end position="167"/>
    </location>
</feature>
<reference evidence="8 9" key="1">
    <citation type="submission" date="2018-07" db="EMBL/GenBank/DDBJ databases">
        <title>Genomic Encyclopedia of Type Strains, Phase III (KMG-III): the genomes of soil and plant-associated and newly described type strains.</title>
        <authorList>
            <person name="Whitman W."/>
        </authorList>
    </citation>
    <scope>NUCLEOTIDE SEQUENCE [LARGE SCALE GENOMIC DNA]</scope>
    <source>
        <strain evidence="8 9">CECT 8488</strain>
    </source>
</reference>
<dbReference type="Proteomes" id="UP000256845">
    <property type="component" value="Unassembled WGS sequence"/>
</dbReference>
<evidence type="ECO:0000256" key="1">
    <source>
        <dbReference type="ARBA" id="ARBA00004651"/>
    </source>
</evidence>
<feature type="transmembrane region" description="Helical" evidence="7">
    <location>
        <begin position="102"/>
        <end position="122"/>
    </location>
</feature>
<keyword evidence="4 7" id="KW-0812">Transmembrane</keyword>
<feature type="transmembrane region" description="Helical" evidence="7">
    <location>
        <begin position="219"/>
        <end position="239"/>
    </location>
</feature>
<feature type="transmembrane region" description="Helical" evidence="7">
    <location>
        <begin position="72"/>
        <end position="96"/>
    </location>
</feature>
<comment type="similarity">
    <text evidence="2">Belongs to the chromate ion transporter (CHR) (TC 2.A.51) family.</text>
</comment>
<dbReference type="GO" id="GO:0005886">
    <property type="term" value="C:plasma membrane"/>
    <property type="evidence" value="ECO:0007669"/>
    <property type="project" value="UniProtKB-SubCell"/>
</dbReference>
<dbReference type="InterPro" id="IPR014047">
    <property type="entry name" value="Chr_Tranpt_l_chain"/>
</dbReference>
<keyword evidence="6 7" id="KW-0472">Membrane</keyword>
<dbReference type="AlphaFoldDB" id="A0A3D9HW13"/>
<evidence type="ECO:0000256" key="3">
    <source>
        <dbReference type="ARBA" id="ARBA00022475"/>
    </source>
</evidence>
<dbReference type="EMBL" id="QRDW01000001">
    <property type="protein sequence ID" value="RED53609.1"/>
    <property type="molecule type" value="Genomic_DNA"/>
</dbReference>
<dbReference type="PANTHER" id="PTHR33567">
    <property type="entry name" value="CHROMATE ION TRANSPORTER (EUROFUNG)"/>
    <property type="match status" value="1"/>
</dbReference>
<feature type="transmembrane region" description="Helical" evidence="7">
    <location>
        <begin position="327"/>
        <end position="349"/>
    </location>
</feature>
<comment type="subcellular location">
    <subcellularLocation>
        <location evidence="1">Cell membrane</location>
        <topology evidence="1">Multi-pass membrane protein</topology>
    </subcellularLocation>
</comment>
<feature type="transmembrane region" description="Helical" evidence="7">
    <location>
        <begin position="187"/>
        <end position="207"/>
    </location>
</feature>
<evidence type="ECO:0000313" key="9">
    <source>
        <dbReference type="Proteomes" id="UP000256845"/>
    </source>
</evidence>
<dbReference type="GO" id="GO:0015109">
    <property type="term" value="F:chromate transmembrane transporter activity"/>
    <property type="evidence" value="ECO:0007669"/>
    <property type="project" value="InterPro"/>
</dbReference>
<keyword evidence="5 7" id="KW-1133">Transmembrane helix</keyword>
<evidence type="ECO:0000313" key="8">
    <source>
        <dbReference type="EMBL" id="RED53609.1"/>
    </source>
</evidence>
<dbReference type="NCBIfam" id="TIGR00937">
    <property type="entry name" value="2A51"/>
    <property type="match status" value="1"/>
</dbReference>
<dbReference type="InterPro" id="IPR003370">
    <property type="entry name" value="Chromate_transpt"/>
</dbReference>
<name>A0A3D9HW13_9PROT</name>
<proteinExistence type="inferred from homology"/>
<dbReference type="Pfam" id="PF02417">
    <property type="entry name" value="Chromate_transp"/>
    <property type="match status" value="2"/>
</dbReference>
<protein>
    <submittedName>
        <fullName evidence="8">Chromate transporter</fullName>
    </submittedName>
</protein>
<comment type="caution">
    <text evidence="8">The sequence shown here is derived from an EMBL/GenBank/DDBJ whole genome shotgun (WGS) entry which is preliminary data.</text>
</comment>
<feature type="transmembrane region" description="Helical" evidence="7">
    <location>
        <begin position="398"/>
        <end position="416"/>
    </location>
</feature>
<organism evidence="8 9">
    <name type="scientific">Aestuariispira insulae</name>
    <dbReference type="NCBI Taxonomy" id="1461337"/>
    <lineage>
        <taxon>Bacteria</taxon>
        <taxon>Pseudomonadati</taxon>
        <taxon>Pseudomonadota</taxon>
        <taxon>Alphaproteobacteria</taxon>
        <taxon>Rhodospirillales</taxon>
        <taxon>Kiloniellaceae</taxon>
        <taxon>Aestuariispira</taxon>
    </lineage>
</organism>
<evidence type="ECO:0000256" key="6">
    <source>
        <dbReference type="ARBA" id="ARBA00023136"/>
    </source>
</evidence>
<dbReference type="PANTHER" id="PTHR33567:SF3">
    <property type="entry name" value="CHROMATE ION TRANSPORTER (EUROFUNG)"/>
    <property type="match status" value="1"/>
</dbReference>
<evidence type="ECO:0000256" key="7">
    <source>
        <dbReference type="SAM" id="Phobius"/>
    </source>
</evidence>
<evidence type="ECO:0000256" key="2">
    <source>
        <dbReference type="ARBA" id="ARBA00005262"/>
    </source>
</evidence>
<gene>
    <name evidence="8" type="ORF">DFP90_101400</name>
</gene>
<sequence length="417" mass="44861">MVTVWARIGFLSFGGPAAQIALMHKIIVEERRWLSERQYLNALSFCMLLPGPEAMQLATYTGWRHRGTLGGLIAGLLFVLPGAAVILGLAMLYVSFGETPAFTTIFLGIKAAVLVIVLEALLRVARKGLKRRDHWILAGLAFIALFFFSLPFPLVILAAAVYGFSFGRLTDEEPLTPDSRYPIGKTIRTICLWLAIWWGPIGLMALFDPGGILGSVGLFFSKLATVTFGGAYAVLAYMAQEAVQDLGWLSAAEMLDGLGLAETTPGPLILVTEFVGFLAGARGPDGIDLTYGFLAALVTLWATFAPCFLWVFAGAPYIEWLSTRPRLSGALSAISAAVVGVIMNLSVWFSMQVLFNEVTRSDTGPLTLWIPTLSSLDAVAALIAALASYLILVRKWGIMRTLTICALGAVGMSALVS</sequence>
<keyword evidence="3" id="KW-1003">Cell membrane</keyword>